<keyword evidence="1" id="KW-0167">Capsid protein</keyword>
<dbReference type="PANTHER" id="PTHR39179:SF1">
    <property type="entry name" value="SPORE COAT PROTEIN I"/>
    <property type="match status" value="1"/>
</dbReference>
<organism evidence="1 2">
    <name type="scientific">Clostridium aciditolerans</name>
    <dbReference type="NCBI Taxonomy" id="339861"/>
    <lineage>
        <taxon>Bacteria</taxon>
        <taxon>Bacillati</taxon>
        <taxon>Bacillota</taxon>
        <taxon>Clostridia</taxon>
        <taxon>Eubacteriales</taxon>
        <taxon>Clostridiaceae</taxon>
        <taxon>Clostridium</taxon>
    </lineage>
</organism>
<evidence type="ECO:0000313" key="2">
    <source>
        <dbReference type="Proteomes" id="UP000622687"/>
    </source>
</evidence>
<accession>A0A934HXY4</accession>
<dbReference type="GO" id="GO:0042601">
    <property type="term" value="C:endospore-forming forespore"/>
    <property type="evidence" value="ECO:0007669"/>
    <property type="project" value="TreeGrafter"/>
</dbReference>
<dbReference type="PANTHER" id="PTHR39179">
    <property type="entry name" value="SPORE COAT PROTEIN I"/>
    <property type="match status" value="1"/>
</dbReference>
<dbReference type="InterPro" id="IPR047175">
    <property type="entry name" value="CotS-like"/>
</dbReference>
<protein>
    <submittedName>
        <fullName evidence="1">Spore coat protein</fullName>
    </submittedName>
</protein>
<sequence>MYCDNLTQSFKKYLESKGVKCVEHFDDNINFESLTASEIKNQIYNISEFHIKTLGYTGYMNKRLDNNIGKTVEQYKIYIKRLSKQINNLKKNEVNNEFENLLFKYGDIYLERANKCINTIYNSNYISLILRSMKRTEMCLGNTYFNNLRKVKNLEIIDVDECCYNMVEMDLAYFLGKIKRKNIDINFRSLIKDFCELESLDKNSHMFILSIISYPYEFIRCCNRYREGTKNWTVEQYTEKLQKAIIADGDNLV</sequence>
<dbReference type="Proteomes" id="UP000622687">
    <property type="component" value="Unassembled WGS sequence"/>
</dbReference>
<dbReference type="Gene3D" id="3.90.1200.10">
    <property type="match status" value="1"/>
</dbReference>
<gene>
    <name evidence="1" type="ORF">I6U51_15395</name>
</gene>
<dbReference type="AlphaFoldDB" id="A0A934HXY4"/>
<comment type="caution">
    <text evidence="1">The sequence shown here is derived from an EMBL/GenBank/DDBJ whole genome shotgun (WGS) entry which is preliminary data.</text>
</comment>
<keyword evidence="2" id="KW-1185">Reference proteome</keyword>
<proteinExistence type="predicted"/>
<reference evidence="1" key="1">
    <citation type="submission" date="2020-12" db="EMBL/GenBank/DDBJ databases">
        <title>Clostridium thailandense sp. nov., a novel acetogenic bacterium isolated from peat land soil in Thailand.</title>
        <authorList>
            <person name="Chaikitkaew S."/>
            <person name="Birkeland N.K."/>
        </authorList>
    </citation>
    <scope>NUCLEOTIDE SEQUENCE</scope>
    <source>
        <strain evidence="1">DSM 17425</strain>
    </source>
</reference>
<dbReference type="EMBL" id="JAEEGB010000017">
    <property type="protein sequence ID" value="MBI6874069.1"/>
    <property type="molecule type" value="Genomic_DNA"/>
</dbReference>
<keyword evidence="1" id="KW-0946">Virion</keyword>
<evidence type="ECO:0000313" key="1">
    <source>
        <dbReference type="EMBL" id="MBI6874069.1"/>
    </source>
</evidence>
<dbReference type="RefSeq" id="WP_211143476.1">
    <property type="nucleotide sequence ID" value="NZ_JAEEGB010000017.1"/>
</dbReference>
<name>A0A934HXY4_9CLOT</name>